<comment type="subcellular location">
    <subcellularLocation>
        <location evidence="1">Cell membrane</location>
    </subcellularLocation>
</comment>
<feature type="transmembrane region" description="Helical" evidence="4">
    <location>
        <begin position="1080"/>
        <end position="1101"/>
    </location>
</feature>
<dbReference type="Gene3D" id="1.20.1250.20">
    <property type="entry name" value="MFS general substrate transporter like domains"/>
    <property type="match status" value="1"/>
</dbReference>
<protein>
    <submittedName>
        <fullName evidence="6">4Fe-4S binding protein</fullName>
    </submittedName>
</protein>
<sequence length="1215" mass="133917">MGLSRRHRIILAILILGAFAQIAQAVLIREGLVVFYGNEVSLGAFYGSWLLWIAIGSLLVFSRPAAPLAAAAQGWLRWLLLALPPVLLLQVLLLRLVRLVLDVSASEFVPLGQLFLSLFLVTIPGSLVLGLAFPLACRALDDATAPNRTVRNVAWLYGADALGALLGGVLFTFVLLRWFGLAGTLGVVMLLLAVAAGLLRGQGAGSRWPHWLPGIIGVLILLPPVGQQLGWQLDRLRFRILHPQMQLLDSLDTRYGHVELARLGNQTSVLQDGRISESFPLPREVQQQAAYLMAQADGARRLLVFGGFAGGLVTELLRYPVQRIDLVQQDRAAFRRILPYLPEADRQALRDPRLRVHFLDGRRFVNEQSPERPYDLVLVLDATPASAYSNRFFTLEFYRRVQQRMAPGGVLCTRVSSASHYLGRTVGGFTGSVYHTLKRVFPEIAILPGDRHLYCAAALPERVSESPEVLKQRYLAIPLDPRPFAADSFHTLLQADEIGYARERLEEVPAELNSDERPVTYYLNMILWGRLTASGLTDALERLRRLGPWPYLLPLLLGVLLWLLRSALEGFERPRLQRQSASLALALLGLIAMAVQLVVLFSYQAHVGFMFQRVALLNGLFMTGLALGAWAGQGVARRGRPVPALAGVLSLVVLALTALPALLVLLGGARGDWQEGGYLLLSALLGLLTGSGFPLAVAAAERERHGVVRSSGIAQAADNLGGAVGGVLTGTLLVPLLGMRWSCWLLAGYGVLALLPLAFARWMPERIGWLARRGHRAFPWSGLGWALLWAVLLVWGWRLFTPDGTARRVHFDDQRLAAVSGSATFEARERPFPHYLGSGGEAGKATVSLSTLAAAPGVRGYAGPLNLLIALDDNGVLRGVRYLDSDETPAYIAGIQQWLERLVGRDLSQRPLARQGIDALSGATVSSRAALAAIDASARAAGRVAFGRDWAPEGGGRERGSPWTEARLLATLALLLLFFPAYLSGSERARLGLQVATLVLLGLWLNSLLTEVDLVNLSLGRWPSPRDNPQRWLLLGFALAGGVLFGQVWCGNLCPFGALQELVSRLGNRLGLRRYPERRLETAMRFLKYLLLAAMLILVWTTGDGRWARFDPMQFLFSGRWPAWAGILAGVVLLASLFHYRFWCRYFCPLGAFLALFNKLALLQRLAPKRRFEHCDLGVRDEYDIDCIRCNRCLTGIDTRRRRRRENRRRKTGLN</sequence>
<dbReference type="InterPro" id="IPR007329">
    <property type="entry name" value="FMN-bd"/>
</dbReference>
<dbReference type="InterPro" id="IPR036259">
    <property type="entry name" value="MFS_trans_sf"/>
</dbReference>
<feature type="transmembrane region" description="Helical" evidence="4">
    <location>
        <begin position="678"/>
        <end position="699"/>
    </location>
</feature>
<feature type="transmembrane region" description="Helical" evidence="4">
    <location>
        <begin position="1121"/>
        <end position="1140"/>
    </location>
</feature>
<evidence type="ECO:0000256" key="1">
    <source>
        <dbReference type="ARBA" id="ARBA00004236"/>
    </source>
</evidence>
<dbReference type="SUPFAM" id="SSF54862">
    <property type="entry name" value="4Fe-4S ferredoxins"/>
    <property type="match status" value="1"/>
</dbReference>
<dbReference type="Gene3D" id="3.40.50.150">
    <property type="entry name" value="Vaccinia Virus protein VP39"/>
    <property type="match status" value="1"/>
</dbReference>
<proteinExistence type="predicted"/>
<reference evidence="6" key="1">
    <citation type="journal article" date="2020" name="mSystems">
        <title>Genome- and Community-Level Interaction Insights into Carbon Utilization and Element Cycling Functions of Hydrothermarchaeota in Hydrothermal Sediment.</title>
        <authorList>
            <person name="Zhou Z."/>
            <person name="Liu Y."/>
            <person name="Xu W."/>
            <person name="Pan J."/>
            <person name="Luo Z.H."/>
            <person name="Li M."/>
        </authorList>
    </citation>
    <scope>NUCLEOTIDE SEQUENCE [LARGE SCALE GENOMIC DNA]</scope>
    <source>
        <strain evidence="6">HyVt-443</strain>
    </source>
</reference>
<organism evidence="6">
    <name type="scientific">Sedimenticola thiotaurini</name>
    <dbReference type="NCBI Taxonomy" id="1543721"/>
    <lineage>
        <taxon>Bacteria</taxon>
        <taxon>Pseudomonadati</taxon>
        <taxon>Pseudomonadota</taxon>
        <taxon>Gammaproteobacteria</taxon>
        <taxon>Chromatiales</taxon>
        <taxon>Sedimenticolaceae</taxon>
        <taxon>Sedimenticola</taxon>
    </lineage>
</organism>
<feature type="transmembrane region" description="Helical" evidence="4">
    <location>
        <begin position="744"/>
        <end position="762"/>
    </location>
</feature>
<feature type="transmembrane region" description="Helical" evidence="4">
    <location>
        <begin position="154"/>
        <end position="175"/>
    </location>
</feature>
<keyword evidence="3 4" id="KW-0472">Membrane</keyword>
<name>A0A831RQ52_9GAMM</name>
<comment type="caution">
    <text evidence="6">The sequence shown here is derived from an EMBL/GenBank/DDBJ whole genome shotgun (WGS) entry which is preliminary data.</text>
</comment>
<feature type="transmembrane region" description="Helical" evidence="4">
    <location>
        <begin position="181"/>
        <end position="199"/>
    </location>
</feature>
<dbReference type="Pfam" id="PF04205">
    <property type="entry name" value="FMN_bind"/>
    <property type="match status" value="1"/>
</dbReference>
<keyword evidence="4" id="KW-1133">Transmembrane helix</keyword>
<dbReference type="EMBL" id="DRKP01000152">
    <property type="protein sequence ID" value="HEB97196.1"/>
    <property type="molecule type" value="Genomic_DNA"/>
</dbReference>
<dbReference type="Proteomes" id="UP000886251">
    <property type="component" value="Unassembled WGS sequence"/>
</dbReference>
<dbReference type="GO" id="GO:0005886">
    <property type="term" value="C:plasma membrane"/>
    <property type="evidence" value="ECO:0007669"/>
    <property type="project" value="UniProtKB-SubCell"/>
</dbReference>
<feature type="transmembrane region" description="Helical" evidence="4">
    <location>
        <begin position="783"/>
        <end position="800"/>
    </location>
</feature>
<feature type="transmembrane region" description="Helical" evidence="4">
    <location>
        <begin position="720"/>
        <end position="738"/>
    </location>
</feature>
<feature type="transmembrane region" description="Helical" evidence="4">
    <location>
        <begin position="580"/>
        <end position="603"/>
    </location>
</feature>
<dbReference type="GO" id="GO:0010181">
    <property type="term" value="F:FMN binding"/>
    <property type="evidence" value="ECO:0007669"/>
    <property type="project" value="InterPro"/>
</dbReference>
<dbReference type="AlphaFoldDB" id="A0A831RQ52"/>
<feature type="transmembrane region" description="Helical" evidence="4">
    <location>
        <begin position="49"/>
        <end position="66"/>
    </location>
</feature>
<feature type="transmembrane region" description="Helical" evidence="4">
    <location>
        <begin position="549"/>
        <end position="568"/>
    </location>
</feature>
<feature type="transmembrane region" description="Helical" evidence="4">
    <location>
        <begin position="615"/>
        <end position="632"/>
    </location>
</feature>
<keyword evidence="4" id="KW-0812">Transmembrane</keyword>
<dbReference type="InterPro" id="IPR029063">
    <property type="entry name" value="SAM-dependent_MTases_sf"/>
</dbReference>
<evidence type="ECO:0000256" key="3">
    <source>
        <dbReference type="ARBA" id="ARBA00023136"/>
    </source>
</evidence>
<feature type="transmembrane region" description="Helical" evidence="4">
    <location>
        <begin position="113"/>
        <end position="133"/>
    </location>
</feature>
<evidence type="ECO:0000256" key="2">
    <source>
        <dbReference type="ARBA" id="ARBA00022475"/>
    </source>
</evidence>
<dbReference type="SUPFAM" id="SSF53335">
    <property type="entry name" value="S-adenosyl-L-methionine-dependent methyltransferases"/>
    <property type="match status" value="1"/>
</dbReference>
<feature type="transmembrane region" description="Helical" evidence="4">
    <location>
        <begin position="1032"/>
        <end position="1059"/>
    </location>
</feature>
<evidence type="ECO:0000256" key="4">
    <source>
        <dbReference type="SAM" id="Phobius"/>
    </source>
</evidence>
<feature type="transmembrane region" description="Helical" evidence="4">
    <location>
        <begin position="644"/>
        <end position="666"/>
    </location>
</feature>
<dbReference type="Pfam" id="PF01564">
    <property type="entry name" value="Spermine_synth"/>
    <property type="match status" value="1"/>
</dbReference>
<feature type="transmembrane region" description="Helical" evidence="4">
    <location>
        <begin position="211"/>
        <end position="231"/>
    </location>
</feature>
<accession>A0A831RQ52</accession>
<dbReference type="InterPro" id="IPR052378">
    <property type="entry name" value="NosR_regulator"/>
</dbReference>
<dbReference type="InterPro" id="IPR017896">
    <property type="entry name" value="4Fe4S_Fe-S-bd"/>
</dbReference>
<feature type="transmembrane region" description="Helical" evidence="4">
    <location>
        <begin position="78"/>
        <end position="101"/>
    </location>
</feature>
<gene>
    <name evidence="6" type="ORF">ENI96_12315</name>
</gene>
<dbReference type="PANTHER" id="PTHR30224:SF4">
    <property type="entry name" value="ELECTRON TRANSPORT PROTEIN YCCM-RELATED"/>
    <property type="match status" value="1"/>
</dbReference>
<feature type="domain" description="FMN-binding" evidence="5">
    <location>
        <begin position="860"/>
        <end position="941"/>
    </location>
</feature>
<feature type="transmembrane region" description="Helical" evidence="4">
    <location>
        <begin position="966"/>
        <end position="984"/>
    </location>
</feature>
<dbReference type="PANTHER" id="PTHR30224">
    <property type="entry name" value="ELECTRON TRANSPORT PROTEIN"/>
    <property type="match status" value="1"/>
</dbReference>
<dbReference type="Pfam" id="PF12801">
    <property type="entry name" value="Fer4_5"/>
    <property type="match status" value="2"/>
</dbReference>
<dbReference type="SUPFAM" id="SSF103473">
    <property type="entry name" value="MFS general substrate transporter"/>
    <property type="match status" value="1"/>
</dbReference>
<feature type="transmembrane region" description="Helical" evidence="4">
    <location>
        <begin position="991"/>
        <end position="1012"/>
    </location>
</feature>
<evidence type="ECO:0000313" key="6">
    <source>
        <dbReference type="EMBL" id="HEB97196.1"/>
    </source>
</evidence>
<keyword evidence="2" id="KW-1003">Cell membrane</keyword>
<dbReference type="SMART" id="SM00900">
    <property type="entry name" value="FMN_bind"/>
    <property type="match status" value="1"/>
</dbReference>
<evidence type="ECO:0000259" key="5">
    <source>
        <dbReference type="SMART" id="SM00900"/>
    </source>
</evidence>